<sequence length="212" mass="21500">MSRHKDSVGAKTVLRRIGLALISARARAIMSIGIVLGLGAVGTLAAWSDSATATSGTFTTGRIDIKLGADPAVDNDPSAFTTTMKKVDLFPNDTRSANLIVSNSGSVGFTYSIQAAVTSTTGLGALLNSSVYLGSADGTNTGCSGALLSTVTGLSTPQTFSHQDRPITGQGTTLPLPPPVTENLCFVVKMVGATPSTPATGTITYTLTATSS</sequence>
<proteinExistence type="predicted"/>
<keyword evidence="3" id="KW-1185">Reference proteome</keyword>
<dbReference type="EMBL" id="JBBPCN010000001">
    <property type="protein sequence ID" value="MEK8069967.1"/>
    <property type="molecule type" value="Genomic_DNA"/>
</dbReference>
<comment type="caution">
    <text evidence="2">The sequence shown here is derived from an EMBL/GenBank/DDBJ whole genome shotgun (WGS) entry which is preliminary data.</text>
</comment>
<reference evidence="2 3" key="1">
    <citation type="submission" date="2024-03" db="EMBL/GenBank/DDBJ databases">
        <title>Rhodococcus navarretei sp. nov. and Pseudarthrobacter quantumdoti sp. nov., two new species with the ability to biosynthesize Quantum Dots isolated from soil samples at Union Glacier, Antarctica.</title>
        <authorList>
            <person name="Vargas M."/>
        </authorList>
    </citation>
    <scope>NUCLEOTIDE SEQUENCE [LARGE SCALE GENOMIC DNA]</scope>
    <source>
        <strain evidence="2 3">EXRC-4A-4</strain>
    </source>
</reference>
<dbReference type="NCBIfam" id="TIGR04088">
    <property type="entry name" value="cognate_SipW"/>
    <property type="match status" value="1"/>
</dbReference>
<evidence type="ECO:0000313" key="3">
    <source>
        <dbReference type="Proteomes" id="UP001456513"/>
    </source>
</evidence>
<name>A0ABU9CRD0_9NOCA</name>
<accession>A0ABU9CRD0</accession>
<gene>
    <name evidence="2" type="ORF">AABD04_03780</name>
</gene>
<keyword evidence="1" id="KW-1133">Transmembrane helix</keyword>
<dbReference type="InterPro" id="IPR023833">
    <property type="entry name" value="Signal_pept_SipW-depend-type"/>
</dbReference>
<dbReference type="Proteomes" id="UP001456513">
    <property type="component" value="Unassembled WGS sequence"/>
</dbReference>
<keyword evidence="1" id="KW-0812">Transmembrane</keyword>
<organism evidence="2 3">
    <name type="scientific">Rhodococcus navarretei</name>
    <dbReference type="NCBI Taxonomy" id="3128981"/>
    <lineage>
        <taxon>Bacteria</taxon>
        <taxon>Bacillati</taxon>
        <taxon>Actinomycetota</taxon>
        <taxon>Actinomycetes</taxon>
        <taxon>Mycobacteriales</taxon>
        <taxon>Nocardiaceae</taxon>
        <taxon>Rhodococcus</taxon>
    </lineage>
</organism>
<protein>
    <submittedName>
        <fullName evidence="2">SipW-dependent-type signal peptide-containing protein</fullName>
    </submittedName>
</protein>
<keyword evidence="1" id="KW-0472">Membrane</keyword>
<feature type="transmembrane region" description="Helical" evidence="1">
    <location>
        <begin position="28"/>
        <end position="47"/>
    </location>
</feature>
<evidence type="ECO:0000256" key="1">
    <source>
        <dbReference type="SAM" id="Phobius"/>
    </source>
</evidence>
<evidence type="ECO:0000313" key="2">
    <source>
        <dbReference type="EMBL" id="MEK8069967.1"/>
    </source>
</evidence>
<dbReference type="RefSeq" id="WP_341442946.1">
    <property type="nucleotide sequence ID" value="NZ_JBBPCN010000001.1"/>
</dbReference>